<sequence>MPAERTSLSARYTRPGHGNNVPSKERTLALAPALAPITKSVSVASVFKKPAITNKNRTKRVDFTPEVIASVTHLPAVPSSEHFSSPSKSGGSKRHATHPLATDFEDAAKEYREYLETTTTTKINETYNALVNELHEINLVDSSSPPNRSNANDSPIKITISAKYDRKRQKLFNPIGEYTLTTQFTSKNGEIVKTPGSLKDRLSTFEQSYQKKVEELQYLQRQWETIVGEMYKTGISCLGEKVMAQMFLVSPAYTSPGKEDTSTFAATTLDPDSLFIAEHSPKNAKKRVTFQEPVLEPPSFLLGPSRIAKAVPRVPVLSSDEVRSVQSAMIRMGDEQVGELKKIDEEQQKLWERKVGKIMRAVADD</sequence>
<reference evidence="2" key="1">
    <citation type="journal article" date="2020" name="Stud. Mycol.">
        <title>101 Dothideomycetes genomes: a test case for predicting lifestyles and emergence of pathogens.</title>
        <authorList>
            <person name="Haridas S."/>
            <person name="Albert R."/>
            <person name="Binder M."/>
            <person name="Bloem J."/>
            <person name="Labutti K."/>
            <person name="Salamov A."/>
            <person name="Andreopoulos B."/>
            <person name="Baker S."/>
            <person name="Barry K."/>
            <person name="Bills G."/>
            <person name="Bluhm B."/>
            <person name="Cannon C."/>
            <person name="Castanera R."/>
            <person name="Culley D."/>
            <person name="Daum C."/>
            <person name="Ezra D."/>
            <person name="Gonzalez J."/>
            <person name="Henrissat B."/>
            <person name="Kuo A."/>
            <person name="Liang C."/>
            <person name="Lipzen A."/>
            <person name="Lutzoni F."/>
            <person name="Magnuson J."/>
            <person name="Mondo S."/>
            <person name="Nolan M."/>
            <person name="Ohm R."/>
            <person name="Pangilinan J."/>
            <person name="Park H.-J."/>
            <person name="Ramirez L."/>
            <person name="Alfaro M."/>
            <person name="Sun H."/>
            <person name="Tritt A."/>
            <person name="Yoshinaga Y."/>
            <person name="Zwiers L.-H."/>
            <person name="Turgeon B."/>
            <person name="Goodwin S."/>
            <person name="Spatafora J."/>
            <person name="Crous P."/>
            <person name="Grigoriev I."/>
        </authorList>
    </citation>
    <scope>NUCLEOTIDE SEQUENCE</scope>
    <source>
        <strain evidence="2">CBS 473.64</strain>
    </source>
</reference>
<evidence type="ECO:0000256" key="1">
    <source>
        <dbReference type="SAM" id="MobiDB-lite"/>
    </source>
</evidence>
<gene>
    <name evidence="2" type="ORF">P280DRAFT_167409</name>
</gene>
<keyword evidence="3" id="KW-1185">Reference proteome</keyword>
<evidence type="ECO:0000313" key="2">
    <source>
        <dbReference type="EMBL" id="KAF2635924.1"/>
    </source>
</evidence>
<proteinExistence type="predicted"/>
<feature type="compositionally biased region" description="Low complexity" evidence="1">
    <location>
        <begin position="78"/>
        <end position="90"/>
    </location>
</feature>
<dbReference type="OrthoDB" id="3777651at2759"/>
<organism evidence="2 3">
    <name type="scientific">Massarina eburnea CBS 473.64</name>
    <dbReference type="NCBI Taxonomy" id="1395130"/>
    <lineage>
        <taxon>Eukaryota</taxon>
        <taxon>Fungi</taxon>
        <taxon>Dikarya</taxon>
        <taxon>Ascomycota</taxon>
        <taxon>Pezizomycotina</taxon>
        <taxon>Dothideomycetes</taxon>
        <taxon>Pleosporomycetidae</taxon>
        <taxon>Pleosporales</taxon>
        <taxon>Massarineae</taxon>
        <taxon>Massarinaceae</taxon>
        <taxon>Massarina</taxon>
    </lineage>
</organism>
<feature type="region of interest" description="Disordered" evidence="1">
    <location>
        <begin position="77"/>
        <end position="100"/>
    </location>
</feature>
<feature type="region of interest" description="Disordered" evidence="1">
    <location>
        <begin position="1"/>
        <end position="23"/>
    </location>
</feature>
<dbReference type="EMBL" id="MU006802">
    <property type="protein sequence ID" value="KAF2635924.1"/>
    <property type="molecule type" value="Genomic_DNA"/>
</dbReference>
<dbReference type="Proteomes" id="UP000799753">
    <property type="component" value="Unassembled WGS sequence"/>
</dbReference>
<feature type="compositionally biased region" description="Polar residues" evidence="1">
    <location>
        <begin position="1"/>
        <end position="10"/>
    </location>
</feature>
<name>A0A6A6RPF7_9PLEO</name>
<protein>
    <submittedName>
        <fullName evidence="2">Uncharacterized protein</fullName>
    </submittedName>
</protein>
<accession>A0A6A6RPF7</accession>
<dbReference type="AlphaFoldDB" id="A0A6A6RPF7"/>
<evidence type="ECO:0000313" key="3">
    <source>
        <dbReference type="Proteomes" id="UP000799753"/>
    </source>
</evidence>